<dbReference type="EMBL" id="MH138077">
    <property type="protein sequence ID" value="AWB36250.1"/>
    <property type="molecule type" value="Genomic_DNA"/>
</dbReference>
<feature type="compositionally biased region" description="Polar residues" evidence="1">
    <location>
        <begin position="527"/>
        <end position="537"/>
    </location>
</feature>
<feature type="region of interest" description="Disordered" evidence="1">
    <location>
        <begin position="460"/>
        <end position="497"/>
    </location>
</feature>
<dbReference type="AlphaFoldDB" id="A0A2S0U462"/>
<protein>
    <submittedName>
        <fullName evidence="3">Uncharacterized protein</fullName>
    </submittedName>
</protein>
<name>A0A2S0U462_9AGAM</name>
<accession>A0A2S0U462</accession>
<keyword evidence="2" id="KW-1133">Transmembrane helix</keyword>
<keyword evidence="2" id="KW-0472">Membrane</keyword>
<evidence type="ECO:0000256" key="1">
    <source>
        <dbReference type="SAM" id="MobiDB-lite"/>
    </source>
</evidence>
<sequence>MNLNKLTKADLIKKFKQLQDESNNSGLLAKLLLFKSLLLKITLIALLIKTFRKYSMLRKCFMVLNMIVLSIFGISLMDIYGLSFLAGIIETIRSTYVYSWFAGLLASKEIETPSRLKQINPTSATNEKGSGLTEGFKRLIIKEEPQIEEDTPIYKNKWAIIAVIWLLSGLGWWYFGDNIKDYFFKPSDDDIRRTFRGRLRYNERTGKIEEIPRDIPILPDAPTHDPLNERSWLGSIKDFFDLSKWKNRNNTPANNEADILFDAPQSDIELEDRINKLKSSGNNIPPVNKDSIDDKLDEIYNDLDKSNSPSECSINHYFTETLADQAQVNTDKSGNELLNELVNQRDDASTRIVQHITGEANQRFDLESNEIIGQINTFLEYHDNNSFPSDIVKATMYKAINSKLLAMTILNRIRYNSWIERTDVSTNINRFFNLEPHIESIDDQSDTYAEIANANIEVQEAWSDDGTRASTPRMEDVPENVQTPKIENKPLDTAPSFKDRIEETKNKFSDLFASISSKQKETKSESNIEQPVASSSKVKLEDTPEVNQANSDGSDDSFGRYFPDPTDSNEVKSQFKNSPLLDGKSQELPKIELSETQEYTTIQDRIEEIVQNLESPKAKFKDLFNSIISLRDKATTVLNPVVSDKTDDKNGGVNENIKTVGIDNPIEFEGKTIPIIKPNEVESPIPQNNPSVSNLFDDTMALFDDEPENTLIEDNQQANTSQDSSSTELIDSWDKIKVDIWDKSKQVNITFGDLWREVDSVHFVTNDNYLLVSDFKDLGSTGSGPKTNDVFTWDKRPHSDYNSKLFEIIIKDLNGKTHTIYHDSNVWH</sequence>
<organism evidence="3">
    <name type="scientific">Lactarius sp.</name>
    <name type="common">in: basidiomycete fungi</name>
    <dbReference type="NCBI Taxonomy" id="1886493"/>
    <lineage>
        <taxon>Eukaryota</taxon>
        <taxon>Fungi</taxon>
        <taxon>Dikarya</taxon>
        <taxon>Basidiomycota</taxon>
        <taxon>Agaricomycotina</taxon>
        <taxon>Agaricomycetes</taxon>
        <taxon>Russulales</taxon>
        <taxon>Russulaceae</taxon>
        <taxon>Lactarius</taxon>
    </lineage>
</organism>
<feature type="region of interest" description="Disordered" evidence="1">
    <location>
        <begin position="518"/>
        <end position="582"/>
    </location>
</feature>
<feature type="transmembrane region" description="Helical" evidence="2">
    <location>
        <begin position="60"/>
        <end position="77"/>
    </location>
</feature>
<feature type="compositionally biased region" description="Polar residues" evidence="1">
    <location>
        <begin position="566"/>
        <end position="577"/>
    </location>
</feature>
<keyword evidence="3" id="KW-0496">Mitochondrion</keyword>
<gene>
    <name evidence="3" type="primary">orf828</name>
</gene>
<evidence type="ECO:0000256" key="2">
    <source>
        <dbReference type="SAM" id="Phobius"/>
    </source>
</evidence>
<feature type="transmembrane region" description="Helical" evidence="2">
    <location>
        <begin position="158"/>
        <end position="175"/>
    </location>
</feature>
<geneLocation type="mitochondrion" evidence="3"/>
<reference evidence="3" key="1">
    <citation type="journal article" date="2018" name="Int. J. Biol. Macromol.">
        <title>Characterization and comparative mitogenomic analysis of six newly sequenced mitochondrial genomes from ectomycorrhizal fungi (Russula) and phylogenetic analysis of the Agaricomycetes.</title>
        <authorList>
            <person name="Li Q."/>
            <person name="Wang Q."/>
            <person name="Chen C."/>
            <person name="Jin X."/>
            <person name="Chen Z."/>
            <person name="Xiong C."/>
            <person name="Li P."/>
            <person name="Zhao J."/>
            <person name="Huang W."/>
        </authorList>
    </citation>
    <scope>NUCLEOTIDE SEQUENCE</scope>
    <source>
        <strain evidence="3">S48</strain>
    </source>
</reference>
<keyword evidence="2" id="KW-0812">Transmembrane</keyword>
<evidence type="ECO:0000313" key="3">
    <source>
        <dbReference type="EMBL" id="AWB36250.1"/>
    </source>
</evidence>
<feature type="transmembrane region" description="Helical" evidence="2">
    <location>
        <begin position="27"/>
        <end position="48"/>
    </location>
</feature>
<proteinExistence type="predicted"/>